<reference evidence="7 8" key="1">
    <citation type="journal article" date="2021" name="Elife">
        <title>Chloroplast acquisition without the gene transfer in kleptoplastic sea slugs, Plakobranchus ocellatus.</title>
        <authorList>
            <person name="Maeda T."/>
            <person name="Takahashi S."/>
            <person name="Yoshida T."/>
            <person name="Shimamura S."/>
            <person name="Takaki Y."/>
            <person name="Nagai Y."/>
            <person name="Toyoda A."/>
            <person name="Suzuki Y."/>
            <person name="Arimoto A."/>
            <person name="Ishii H."/>
            <person name="Satoh N."/>
            <person name="Nishiyama T."/>
            <person name="Hasebe M."/>
            <person name="Maruyama T."/>
            <person name="Minagawa J."/>
            <person name="Obokata J."/>
            <person name="Shigenobu S."/>
        </authorList>
    </citation>
    <scope>NUCLEOTIDE SEQUENCE [LARGE SCALE GENOMIC DNA]</scope>
</reference>
<evidence type="ECO:0000313" key="7">
    <source>
        <dbReference type="EMBL" id="GFO47002.1"/>
    </source>
</evidence>
<dbReference type="SMART" id="SM00409">
    <property type="entry name" value="IG"/>
    <property type="match status" value="2"/>
</dbReference>
<feature type="region of interest" description="Disordered" evidence="4">
    <location>
        <begin position="362"/>
        <end position="394"/>
    </location>
</feature>
<dbReference type="InterPro" id="IPR013783">
    <property type="entry name" value="Ig-like_fold"/>
</dbReference>
<keyword evidence="5" id="KW-0812">Transmembrane</keyword>
<name>A0AAV4DSJ2_9GAST</name>
<dbReference type="InterPro" id="IPR007110">
    <property type="entry name" value="Ig-like_dom"/>
</dbReference>
<gene>
    <name evidence="7" type="ORF">PoB_007350700</name>
</gene>
<evidence type="ECO:0000256" key="2">
    <source>
        <dbReference type="ARBA" id="ARBA00023136"/>
    </source>
</evidence>
<feature type="compositionally biased region" description="Low complexity" evidence="4">
    <location>
        <begin position="371"/>
        <end position="385"/>
    </location>
</feature>
<dbReference type="InterPro" id="IPR003599">
    <property type="entry name" value="Ig_sub"/>
</dbReference>
<keyword evidence="2 5" id="KW-0472">Membrane</keyword>
<dbReference type="AlphaFoldDB" id="A0AAV4DSJ2"/>
<dbReference type="PANTHER" id="PTHR45889:SF8">
    <property type="entry name" value="IG-LIKE DOMAIN-CONTAINING PROTEIN"/>
    <property type="match status" value="1"/>
</dbReference>
<feature type="region of interest" description="Disordered" evidence="4">
    <location>
        <begin position="493"/>
        <end position="514"/>
    </location>
</feature>
<accession>A0AAV4DSJ2</accession>
<evidence type="ECO:0000256" key="5">
    <source>
        <dbReference type="SAM" id="Phobius"/>
    </source>
</evidence>
<keyword evidence="3" id="KW-1015">Disulfide bond</keyword>
<dbReference type="GO" id="GO:0016020">
    <property type="term" value="C:membrane"/>
    <property type="evidence" value="ECO:0007669"/>
    <property type="project" value="UniProtKB-SubCell"/>
</dbReference>
<organism evidence="7 8">
    <name type="scientific">Plakobranchus ocellatus</name>
    <dbReference type="NCBI Taxonomy" id="259542"/>
    <lineage>
        <taxon>Eukaryota</taxon>
        <taxon>Metazoa</taxon>
        <taxon>Spiralia</taxon>
        <taxon>Lophotrochozoa</taxon>
        <taxon>Mollusca</taxon>
        <taxon>Gastropoda</taxon>
        <taxon>Heterobranchia</taxon>
        <taxon>Euthyneura</taxon>
        <taxon>Panpulmonata</taxon>
        <taxon>Sacoglossa</taxon>
        <taxon>Placobranchoidea</taxon>
        <taxon>Plakobranchidae</taxon>
        <taxon>Plakobranchus</taxon>
    </lineage>
</organism>
<feature type="domain" description="Ig-like" evidence="6">
    <location>
        <begin position="269"/>
        <end position="359"/>
    </location>
</feature>
<dbReference type="PANTHER" id="PTHR45889">
    <property type="entry name" value="IG-LIKE DOMAIN-CONTAINING PROTEIN"/>
    <property type="match status" value="1"/>
</dbReference>
<dbReference type="InterPro" id="IPR003598">
    <property type="entry name" value="Ig_sub2"/>
</dbReference>
<evidence type="ECO:0000313" key="8">
    <source>
        <dbReference type="Proteomes" id="UP000735302"/>
    </source>
</evidence>
<dbReference type="InterPro" id="IPR013162">
    <property type="entry name" value="CD80_C2-set"/>
</dbReference>
<comment type="subcellular location">
    <subcellularLocation>
        <location evidence="1">Membrane</location>
        <topology evidence="1">Single-pass membrane protein</topology>
    </subcellularLocation>
</comment>
<dbReference type="CDD" id="cd00096">
    <property type="entry name" value="Ig"/>
    <property type="match status" value="1"/>
</dbReference>
<dbReference type="InterPro" id="IPR036179">
    <property type="entry name" value="Ig-like_dom_sf"/>
</dbReference>
<keyword evidence="8" id="KW-1185">Reference proteome</keyword>
<evidence type="ECO:0000259" key="6">
    <source>
        <dbReference type="PROSITE" id="PS50835"/>
    </source>
</evidence>
<dbReference type="EMBL" id="BLXT01008249">
    <property type="protein sequence ID" value="GFO47002.1"/>
    <property type="molecule type" value="Genomic_DNA"/>
</dbReference>
<evidence type="ECO:0000256" key="3">
    <source>
        <dbReference type="ARBA" id="ARBA00023157"/>
    </source>
</evidence>
<dbReference type="PROSITE" id="PS50835">
    <property type="entry name" value="IG_LIKE"/>
    <property type="match status" value="2"/>
</dbReference>
<feature type="domain" description="Ig-like" evidence="6">
    <location>
        <begin position="150"/>
        <end position="241"/>
    </location>
</feature>
<keyword evidence="5" id="KW-1133">Transmembrane helix</keyword>
<feature type="compositionally biased region" description="Polar residues" evidence="4">
    <location>
        <begin position="504"/>
        <end position="514"/>
    </location>
</feature>
<sequence length="514" mass="55522">MAFPFRELILLLGAVSITFGFEVTLSITYNDSMAGLQGSTAFMNCAWSYSGLEYPVTATFSSPSGQAIYTYSVGNPFINRVTQEEGWIDNRMAASPVNASVSNIILTLTNLQCADEGNYKCEVSNGLDGRIQPPVIKEEFVQLKVPPSNPEVTFISEDPTSGIVENSTIQVRCTAATGSKDKGRLQWRIYRTDEPIDIAANDPRVTVSKSDVNCVETYVSTLSMTVTRADQELVITCFVQNDDFAPNLPPACEDTLLCDQTERLRIHYPVSDSTIIVTHEPQDVYQGGSVTLSCRADGFPEANIVWSKGNETLQGEDDGFGGSKLILSNLTVDGDSGVYNCTATNTVLQVVYSASKEVNIVVSSTPPPSTEAPTTKPPTTGTPGSDNDRSTGGGGSDDTVIIVVVVVVVVVLIVIAVVAVVIYRRRNAPKSVEDPPSKPVNNLSNNIAFVNGSQPDLVAYDKHQTGSLNNSFDMKNEDGLMYADLTYDNRPRSRKPLALGDNASDYSDIQMPQV</sequence>
<feature type="transmembrane region" description="Helical" evidence="5">
    <location>
        <begin position="400"/>
        <end position="423"/>
    </location>
</feature>
<dbReference type="SMART" id="SM00408">
    <property type="entry name" value="IGc2"/>
    <property type="match status" value="2"/>
</dbReference>
<dbReference type="SUPFAM" id="SSF48726">
    <property type="entry name" value="Immunoglobulin"/>
    <property type="match status" value="3"/>
</dbReference>
<dbReference type="Proteomes" id="UP000735302">
    <property type="component" value="Unassembled WGS sequence"/>
</dbReference>
<evidence type="ECO:0000256" key="4">
    <source>
        <dbReference type="SAM" id="MobiDB-lite"/>
    </source>
</evidence>
<evidence type="ECO:0000256" key="1">
    <source>
        <dbReference type="ARBA" id="ARBA00004167"/>
    </source>
</evidence>
<dbReference type="Pfam" id="PF13927">
    <property type="entry name" value="Ig_3"/>
    <property type="match status" value="1"/>
</dbReference>
<protein>
    <submittedName>
        <fullName evidence="7">Cell adhesion molecule 2</fullName>
    </submittedName>
</protein>
<comment type="caution">
    <text evidence="7">The sequence shown here is derived from an EMBL/GenBank/DDBJ whole genome shotgun (WGS) entry which is preliminary data.</text>
</comment>
<dbReference type="Gene3D" id="2.60.40.10">
    <property type="entry name" value="Immunoglobulins"/>
    <property type="match status" value="3"/>
</dbReference>
<proteinExistence type="predicted"/>
<dbReference type="Pfam" id="PF08205">
    <property type="entry name" value="C2-set_2"/>
    <property type="match status" value="1"/>
</dbReference>